<name>A0ACC2IB43_9PLEO</name>
<evidence type="ECO:0000313" key="1">
    <source>
        <dbReference type="EMBL" id="KAJ8112297.1"/>
    </source>
</evidence>
<protein>
    <submittedName>
        <fullName evidence="1">Uncharacterized protein</fullName>
    </submittedName>
</protein>
<keyword evidence="2" id="KW-1185">Reference proteome</keyword>
<evidence type="ECO:0000313" key="2">
    <source>
        <dbReference type="Proteomes" id="UP001153331"/>
    </source>
</evidence>
<proteinExistence type="predicted"/>
<accession>A0ACC2IB43</accession>
<gene>
    <name evidence="1" type="ORF">OPT61_g5310</name>
</gene>
<dbReference type="EMBL" id="JAPHNI010000336">
    <property type="protein sequence ID" value="KAJ8112297.1"/>
    <property type="molecule type" value="Genomic_DNA"/>
</dbReference>
<sequence length="447" mass="49772">MSFNVQRCIDLHNTIVAHGIAQLPEELVPTVTRNWFTAYNVDQTNPDLDFEMTEPLAEFLSGIDIVLPRGHVRRLAFTPFLVGICSPAEMVPEIWEMFPGYGQFILLYKNIGEDPGGLSMFLNTHGVGLLETCEDEPSECSYIALETALKSYLDYINLGKFVVDTSDERSGYGDELACEGWRYEGYLPVELETTLDIWANLVDLITSRMPGSPSTETEDVLIPLSVLDQHPSIPLFARAFLSRAKKPPFRMIAPELLVPDEEFVHRVGSHLDLLYAPATDPLQLRCPTANFLLFPWDTPGVPFVSRDDEDRWVLNRRLLDDRAGLYLTPDELMANTIAMLLPFPIGRSRYVLRSDGGTNEKAAHDILYLHGSCNPSLPAHGTPLEAVLSTWYDLVNDGTWPVNADGVAGGEGKWRLADTREHAGKFQAAIHCQPLDEVEENAGGITA</sequence>
<reference evidence="1" key="1">
    <citation type="submission" date="2022-11" db="EMBL/GenBank/DDBJ databases">
        <title>Genome Sequence of Boeremia exigua.</title>
        <authorList>
            <person name="Buettner E."/>
        </authorList>
    </citation>
    <scope>NUCLEOTIDE SEQUENCE</scope>
    <source>
        <strain evidence="1">CU02</strain>
    </source>
</reference>
<comment type="caution">
    <text evidence="1">The sequence shown here is derived from an EMBL/GenBank/DDBJ whole genome shotgun (WGS) entry which is preliminary data.</text>
</comment>
<organism evidence="1 2">
    <name type="scientific">Boeremia exigua</name>
    <dbReference type="NCBI Taxonomy" id="749465"/>
    <lineage>
        <taxon>Eukaryota</taxon>
        <taxon>Fungi</taxon>
        <taxon>Dikarya</taxon>
        <taxon>Ascomycota</taxon>
        <taxon>Pezizomycotina</taxon>
        <taxon>Dothideomycetes</taxon>
        <taxon>Pleosporomycetidae</taxon>
        <taxon>Pleosporales</taxon>
        <taxon>Pleosporineae</taxon>
        <taxon>Didymellaceae</taxon>
        <taxon>Boeremia</taxon>
    </lineage>
</organism>
<dbReference type="Proteomes" id="UP001153331">
    <property type="component" value="Unassembled WGS sequence"/>
</dbReference>